<proteinExistence type="predicted"/>
<dbReference type="SMR" id="A0A916EKB0"/>
<sequence>MNTISYYNFLTKKKEILNAKNITGGTDLGGHGGGDIGLMEAFLYAISSKDESNKFNVSGAEETFDSHLYVFAAEHSRRIGQVVNIEDFKHNTDKTENDI</sequence>
<dbReference type="AlphaFoldDB" id="A0A916EKB0"/>
<dbReference type="Proteomes" id="UP000684084">
    <property type="component" value="Unassembled WGS sequence"/>
</dbReference>
<dbReference type="EMBL" id="CAGKOT010000095">
    <property type="protein sequence ID" value="CAB5395062.1"/>
    <property type="molecule type" value="Genomic_DNA"/>
</dbReference>
<comment type="caution">
    <text evidence="1">The sequence shown here is derived from an EMBL/GenBank/DDBJ whole genome shotgun (WGS) entry which is preliminary data.</text>
</comment>
<name>A0A916EKB0_9GLOM</name>
<evidence type="ECO:0000313" key="1">
    <source>
        <dbReference type="EMBL" id="CAB5395062.1"/>
    </source>
</evidence>
<organism evidence="1 2">
    <name type="scientific">Rhizophagus irregularis</name>
    <dbReference type="NCBI Taxonomy" id="588596"/>
    <lineage>
        <taxon>Eukaryota</taxon>
        <taxon>Fungi</taxon>
        <taxon>Fungi incertae sedis</taxon>
        <taxon>Mucoromycota</taxon>
        <taxon>Glomeromycotina</taxon>
        <taxon>Glomeromycetes</taxon>
        <taxon>Glomerales</taxon>
        <taxon>Glomeraceae</taxon>
        <taxon>Rhizophagus</taxon>
    </lineage>
</organism>
<dbReference type="OrthoDB" id="2379860at2759"/>
<dbReference type="VEuPathDB" id="FungiDB:RhiirFUN_020403"/>
<reference evidence="1" key="1">
    <citation type="submission" date="2020-05" db="EMBL/GenBank/DDBJ databases">
        <authorList>
            <person name="Rincon C."/>
            <person name="Sanders R I."/>
            <person name="Robbins C."/>
            <person name="Chaturvedi A."/>
        </authorList>
    </citation>
    <scope>NUCLEOTIDE SEQUENCE</scope>
    <source>
        <strain evidence="1">CHB12</strain>
    </source>
</reference>
<accession>A0A916EKB0</accession>
<gene>
    <name evidence="1" type="ORF">CHRIB12_LOCUS23661</name>
</gene>
<evidence type="ECO:0000313" key="2">
    <source>
        <dbReference type="Proteomes" id="UP000684084"/>
    </source>
</evidence>
<protein>
    <recommendedName>
        <fullName evidence="3">Gfo/Idh/MocA-like oxidoreductase C-terminal domain-containing protein</fullName>
    </recommendedName>
</protein>
<evidence type="ECO:0008006" key="3">
    <source>
        <dbReference type="Google" id="ProtNLM"/>
    </source>
</evidence>